<protein>
    <submittedName>
        <fullName evidence="2">XRE family transcriptional regulator</fullName>
    </submittedName>
</protein>
<dbReference type="PROSITE" id="PS50943">
    <property type="entry name" value="HTH_CROC1"/>
    <property type="match status" value="1"/>
</dbReference>
<gene>
    <name evidence="2" type="ORF">E1263_04300</name>
</gene>
<dbReference type="EMBL" id="SMKX01000007">
    <property type="protein sequence ID" value="TDD62383.1"/>
    <property type="molecule type" value="Genomic_DNA"/>
</dbReference>
<keyword evidence="3" id="KW-1185">Reference proteome</keyword>
<dbReference type="InterPro" id="IPR001387">
    <property type="entry name" value="Cro/C1-type_HTH"/>
</dbReference>
<dbReference type="OrthoDB" id="4966777at2"/>
<dbReference type="Gene3D" id="1.10.260.40">
    <property type="entry name" value="lambda repressor-like DNA-binding domains"/>
    <property type="match status" value="1"/>
</dbReference>
<proteinExistence type="predicted"/>
<evidence type="ECO:0000313" key="3">
    <source>
        <dbReference type="Proteomes" id="UP000295124"/>
    </source>
</evidence>
<accession>A0A4R4ZTH3</accession>
<organism evidence="2 3">
    <name type="scientific">Kribbella antibiotica</name>
    <dbReference type="NCBI Taxonomy" id="190195"/>
    <lineage>
        <taxon>Bacteria</taxon>
        <taxon>Bacillati</taxon>
        <taxon>Actinomycetota</taxon>
        <taxon>Actinomycetes</taxon>
        <taxon>Propionibacteriales</taxon>
        <taxon>Kribbellaceae</taxon>
        <taxon>Kribbella</taxon>
    </lineage>
</organism>
<dbReference type="InterPro" id="IPR010982">
    <property type="entry name" value="Lambda_DNA-bd_dom_sf"/>
</dbReference>
<feature type="domain" description="HTH cro/C1-type" evidence="1">
    <location>
        <begin position="15"/>
        <end position="69"/>
    </location>
</feature>
<sequence>MDSPRAAHATLSATLRQLRLDAGLSQIEAAAATGLTQAKISRLENGRYTPQPEDVKQLARAYQASPQVRQELEQTASDLSESRVYSRIVLQRGAWRMQQQAGRIEKASARVRAFHPTLVPGLLQTPAYARAMFASVGVAGEELERTVQARIDRQALLGADHDFTLLLTEGALRWQVTSPSLMVEQIEHISRSTQLSNVRVGLIPFSRPTGIFVQEGFDLYDAQAVIIGTTTATATITDDADVAVYDQLFSELESLAVYDYAARRELDRIAEDYRLLPNEPVRR</sequence>
<dbReference type="Proteomes" id="UP000295124">
    <property type="component" value="Unassembled WGS sequence"/>
</dbReference>
<evidence type="ECO:0000259" key="1">
    <source>
        <dbReference type="PROSITE" id="PS50943"/>
    </source>
</evidence>
<dbReference type="GO" id="GO:0003677">
    <property type="term" value="F:DNA binding"/>
    <property type="evidence" value="ECO:0007669"/>
    <property type="project" value="InterPro"/>
</dbReference>
<dbReference type="CDD" id="cd00093">
    <property type="entry name" value="HTH_XRE"/>
    <property type="match status" value="1"/>
</dbReference>
<name>A0A4R4ZTH3_9ACTN</name>
<dbReference type="SUPFAM" id="SSF47413">
    <property type="entry name" value="lambda repressor-like DNA-binding domains"/>
    <property type="match status" value="1"/>
</dbReference>
<reference evidence="2 3" key="1">
    <citation type="submission" date="2019-03" db="EMBL/GenBank/DDBJ databases">
        <title>Draft genome sequences of novel Actinobacteria.</title>
        <authorList>
            <person name="Sahin N."/>
            <person name="Ay H."/>
            <person name="Saygin H."/>
        </authorList>
    </citation>
    <scope>NUCLEOTIDE SEQUENCE [LARGE SCALE GENOMIC DNA]</scope>
    <source>
        <strain evidence="2 3">JCM 13523</strain>
    </source>
</reference>
<dbReference type="SMART" id="SM00530">
    <property type="entry name" value="HTH_XRE"/>
    <property type="match status" value="1"/>
</dbReference>
<dbReference type="InterPro" id="IPR043917">
    <property type="entry name" value="DUF5753"/>
</dbReference>
<comment type="caution">
    <text evidence="2">The sequence shown here is derived from an EMBL/GenBank/DDBJ whole genome shotgun (WGS) entry which is preliminary data.</text>
</comment>
<dbReference type="Pfam" id="PF13560">
    <property type="entry name" value="HTH_31"/>
    <property type="match status" value="1"/>
</dbReference>
<evidence type="ECO:0000313" key="2">
    <source>
        <dbReference type="EMBL" id="TDD62383.1"/>
    </source>
</evidence>
<dbReference type="Pfam" id="PF19054">
    <property type="entry name" value="DUF5753"/>
    <property type="match status" value="1"/>
</dbReference>
<dbReference type="AlphaFoldDB" id="A0A4R4ZTH3"/>